<dbReference type="SUPFAM" id="SSF69572">
    <property type="entry name" value="Activating enzymes of the ubiquitin-like proteins"/>
    <property type="match status" value="1"/>
</dbReference>
<keyword evidence="2" id="KW-0548">Nucleotidyltransferase</keyword>
<organism evidence="2 3">
    <name type="scientific">Peiella sedimenti</name>
    <dbReference type="NCBI Taxonomy" id="3061083"/>
    <lineage>
        <taxon>Bacteria</taxon>
        <taxon>Pseudomonadati</taxon>
        <taxon>Pseudomonadota</taxon>
        <taxon>Alphaproteobacteria</taxon>
        <taxon>Caulobacterales</taxon>
        <taxon>Caulobacteraceae</taxon>
        <taxon>Peiella</taxon>
    </lineage>
</organism>
<accession>A0ABT8SP20</accession>
<feature type="domain" description="THIF-type NAD/FAD binding fold" evidence="1">
    <location>
        <begin position="62"/>
        <end position="186"/>
    </location>
</feature>
<keyword evidence="2" id="KW-0808">Transferase</keyword>
<gene>
    <name evidence="2" type="ORF">Q0812_11905</name>
</gene>
<dbReference type="InterPro" id="IPR000594">
    <property type="entry name" value="ThiF_NAD_FAD-bd"/>
</dbReference>
<comment type="caution">
    <text evidence="2">The sequence shown here is derived from an EMBL/GenBank/DDBJ whole genome shotgun (WGS) entry which is preliminary data.</text>
</comment>
<evidence type="ECO:0000313" key="3">
    <source>
        <dbReference type="Proteomes" id="UP001169063"/>
    </source>
</evidence>
<proteinExistence type="predicted"/>
<dbReference type="EMBL" id="JAUKTR010000005">
    <property type="protein sequence ID" value="MDO1560131.1"/>
    <property type="molecule type" value="Genomic_DNA"/>
</dbReference>
<dbReference type="Pfam" id="PF00899">
    <property type="entry name" value="ThiF"/>
    <property type="match status" value="1"/>
</dbReference>
<keyword evidence="3" id="KW-1185">Reference proteome</keyword>
<sequence length="281" mass="31005">MRPYHSFEEKIQTYIDAIVPPALAAHPDATPLRGISIKAAKHESPLRLPDTLSSRYHMNDLSARLLGKRVAIIGLGGTGSYILDFIARTHLAEIVLFDDDKLHIHTFFRFPGFMKPVTGKKVDVLARVYDGWHGAISAKPERITQENIESLAGFDFVFVSVDHGPSRVLIVDWLTSHDVPFVDCGMGLNRGVGGLSGIVRITGTDRDAYTQTAGSVHLPAGDPVGGEYRRQGQIAEMNALNAALAVIRFKQHFGIYEHLDDGISYLFDSATYEMDSKKRTS</sequence>
<dbReference type="Proteomes" id="UP001169063">
    <property type="component" value="Unassembled WGS sequence"/>
</dbReference>
<dbReference type="InterPro" id="IPR035985">
    <property type="entry name" value="Ubiquitin-activating_enz"/>
</dbReference>
<dbReference type="GO" id="GO:0016779">
    <property type="term" value="F:nucleotidyltransferase activity"/>
    <property type="evidence" value="ECO:0007669"/>
    <property type="project" value="UniProtKB-KW"/>
</dbReference>
<evidence type="ECO:0000313" key="2">
    <source>
        <dbReference type="EMBL" id="MDO1560131.1"/>
    </source>
</evidence>
<protein>
    <submittedName>
        <fullName evidence="2">ThiF family adenylyltransferase</fullName>
    </submittedName>
</protein>
<name>A0ABT8SP20_9CAUL</name>
<dbReference type="CDD" id="cd01483">
    <property type="entry name" value="E1_enzyme_family"/>
    <property type="match status" value="1"/>
</dbReference>
<reference evidence="2" key="1">
    <citation type="submission" date="2023-07" db="EMBL/GenBank/DDBJ databases">
        <title>Brevundimonas soil sp. nov., isolated from the soil of chemical plant.</title>
        <authorList>
            <person name="Wu N."/>
        </authorList>
    </citation>
    <scope>NUCLEOTIDE SEQUENCE</scope>
    <source>
        <strain evidence="2">XZ-24</strain>
    </source>
</reference>
<dbReference type="Gene3D" id="3.40.50.720">
    <property type="entry name" value="NAD(P)-binding Rossmann-like Domain"/>
    <property type="match status" value="1"/>
</dbReference>
<evidence type="ECO:0000259" key="1">
    <source>
        <dbReference type="Pfam" id="PF00899"/>
    </source>
</evidence>